<comment type="caution">
    <text evidence="2">The sequence shown here is derived from an EMBL/GenBank/DDBJ whole genome shotgun (WGS) entry which is preliminary data.</text>
</comment>
<gene>
    <name evidence="2" type="primary">ga12451</name>
    <name evidence="2" type="ORF">PR202_ga12451</name>
</gene>
<keyword evidence="1" id="KW-0812">Transmembrane</keyword>
<dbReference type="PANTHER" id="PTHR33604">
    <property type="entry name" value="OSJNBA0004B13.7 PROTEIN"/>
    <property type="match status" value="1"/>
</dbReference>
<organism evidence="2 3">
    <name type="scientific">Eleusine coracana subsp. coracana</name>
    <dbReference type="NCBI Taxonomy" id="191504"/>
    <lineage>
        <taxon>Eukaryota</taxon>
        <taxon>Viridiplantae</taxon>
        <taxon>Streptophyta</taxon>
        <taxon>Embryophyta</taxon>
        <taxon>Tracheophyta</taxon>
        <taxon>Spermatophyta</taxon>
        <taxon>Magnoliopsida</taxon>
        <taxon>Liliopsida</taxon>
        <taxon>Poales</taxon>
        <taxon>Poaceae</taxon>
        <taxon>PACMAD clade</taxon>
        <taxon>Chloridoideae</taxon>
        <taxon>Cynodonteae</taxon>
        <taxon>Eleusininae</taxon>
        <taxon>Eleusine</taxon>
    </lineage>
</organism>
<evidence type="ECO:0000313" key="3">
    <source>
        <dbReference type="Proteomes" id="UP001054889"/>
    </source>
</evidence>
<dbReference type="EMBL" id="BQKI01000005">
    <property type="protein sequence ID" value="GJM95680.1"/>
    <property type="molecule type" value="Genomic_DNA"/>
</dbReference>
<dbReference type="PANTHER" id="PTHR33604:SF1">
    <property type="entry name" value="GLYCOSYLTRANSFERASE FAMILY PROTEIN 2"/>
    <property type="match status" value="1"/>
</dbReference>
<proteinExistence type="predicted"/>
<keyword evidence="3" id="KW-1185">Reference proteome</keyword>
<keyword evidence="1" id="KW-1133">Transmembrane helix</keyword>
<keyword evidence="1" id="KW-0472">Membrane</keyword>
<reference evidence="2" key="1">
    <citation type="journal article" date="2018" name="DNA Res.">
        <title>Multiple hybrid de novo genome assembly of finger millet, an orphan allotetraploid crop.</title>
        <authorList>
            <person name="Hatakeyama M."/>
            <person name="Aluri S."/>
            <person name="Balachadran M.T."/>
            <person name="Sivarajan S.R."/>
            <person name="Patrignani A."/>
            <person name="Gruter S."/>
            <person name="Poveda L."/>
            <person name="Shimizu-Inatsugi R."/>
            <person name="Baeten J."/>
            <person name="Francoijs K.J."/>
            <person name="Nataraja K.N."/>
            <person name="Reddy Y.A.N."/>
            <person name="Phadnis S."/>
            <person name="Ravikumar R.L."/>
            <person name="Schlapbach R."/>
            <person name="Sreeman S.M."/>
            <person name="Shimizu K.K."/>
        </authorList>
    </citation>
    <scope>NUCLEOTIDE SEQUENCE</scope>
</reference>
<feature type="transmembrane region" description="Helical" evidence="1">
    <location>
        <begin position="12"/>
        <end position="33"/>
    </location>
</feature>
<dbReference type="SUPFAM" id="SSF53448">
    <property type="entry name" value="Nucleotide-diphospho-sugar transferases"/>
    <property type="match status" value="1"/>
</dbReference>
<dbReference type="AlphaFoldDB" id="A0AAV5CC46"/>
<reference evidence="2" key="2">
    <citation type="submission" date="2021-12" db="EMBL/GenBank/DDBJ databases">
        <title>Resequencing data analysis of finger millet.</title>
        <authorList>
            <person name="Hatakeyama M."/>
            <person name="Aluri S."/>
            <person name="Balachadran M.T."/>
            <person name="Sivarajan S.R."/>
            <person name="Poveda L."/>
            <person name="Shimizu-Inatsugi R."/>
            <person name="Schlapbach R."/>
            <person name="Sreeman S.M."/>
            <person name="Shimizu K.K."/>
        </authorList>
    </citation>
    <scope>NUCLEOTIDE SEQUENCE</scope>
</reference>
<dbReference type="InterPro" id="IPR029044">
    <property type="entry name" value="Nucleotide-diphossugar_trans"/>
</dbReference>
<evidence type="ECO:0000313" key="2">
    <source>
        <dbReference type="EMBL" id="GJM95680.1"/>
    </source>
</evidence>
<name>A0AAV5CC46_ELECO</name>
<dbReference type="Proteomes" id="UP001054889">
    <property type="component" value="Unassembled WGS sequence"/>
</dbReference>
<sequence>MIGGRGERNKVLQFRFSVYATLVAVVLLLVLYMSSEVMDYLRVSAKSEIAEVCEHETSSRITSSEQHQEKQRPHDEVTARLKRQLYAEVLAFQRRRSGAETLPELLRMPSQWSFMKNTWTVPRVTVILNHFNFKRRTLCLQLARLPFHRLWVVSFGSPNEASLRRVVESQNDSRISFVSSDFNFRYYGRFQVALQSDGADYVYVLDDDMIPGTRMLEILCHVAGTKKYSNAGRILPFQREADLTFPSYRTMFRSMEAGLYLPYEPYKIVAERVVHDLHVSYMLHKYAGAGSFVVPVDSADTSTWGDTDHRLAYVAPTTATSAAMVRARDEQWWRALTSGYVTRWAEMRPQKVDALLCAPTLDDVRTLAPLLEKFRAAPGRKAYIVVSGGGRCTCEEAVKVLGWRKEVCTERRFSVFDLGVKDVPVLQAVYAGMRGIVRTHSPSVIVAVDGVDAQVKEALRMAAAAVNRTTLVLLPEPSVSKVLWMATLSPASLPNWNRMRISVNIITRQTRPESLLRLLASLRDAYYLGDEVPISFNMDSGATAATLRVINSFGQPHGPKTLRRRAIRGGLVRAVTECCSWGAVFFPEHWRELHTYMAKQNPVQISGCRTNGWHHSWNKFFIDMMYLRGYVSLYPNFPNQTSFSTNHMVVPGVHISASDQVLKYHDKLDFEVPLIDGDFVLLLPGGKMPPASKLSVIDLFNQDASLKGLKAAGAKLRQDVVECEAKAVIAVDHVTGMPTNCSVL</sequence>
<accession>A0AAV5CC46</accession>
<protein>
    <submittedName>
        <fullName evidence="2">Uncharacterized protein</fullName>
    </submittedName>
</protein>
<evidence type="ECO:0000256" key="1">
    <source>
        <dbReference type="SAM" id="Phobius"/>
    </source>
</evidence>